<evidence type="ECO:0000256" key="5">
    <source>
        <dbReference type="ARBA" id="ARBA00023136"/>
    </source>
</evidence>
<dbReference type="Gene3D" id="2.60.15.10">
    <property type="entry name" value="F0F1 ATP synthase delta/epsilon subunit, N-terminal"/>
    <property type="match status" value="1"/>
</dbReference>
<dbReference type="EMBL" id="CAFBQV010000097">
    <property type="protein sequence ID" value="CAB5064811.1"/>
    <property type="molecule type" value="Genomic_DNA"/>
</dbReference>
<dbReference type="HAMAP" id="MF_00530">
    <property type="entry name" value="ATP_synth_epsil_bac"/>
    <property type="match status" value="1"/>
</dbReference>
<comment type="similarity">
    <text evidence="2">Belongs to the ATPase epsilon chain family.</text>
</comment>
<feature type="domain" description="ATP synthase F1 complex delta/epsilon subunit N-terminal" evidence="9">
    <location>
        <begin position="7"/>
        <end position="87"/>
    </location>
</feature>
<evidence type="ECO:0000256" key="2">
    <source>
        <dbReference type="ARBA" id="ARBA00005712"/>
    </source>
</evidence>
<evidence type="ECO:0000313" key="13">
    <source>
        <dbReference type="EMBL" id="CAB4765401.1"/>
    </source>
</evidence>
<name>A0A6J6LAB8_9ZZZZ</name>
<evidence type="ECO:0000259" key="8">
    <source>
        <dbReference type="Pfam" id="PF00401"/>
    </source>
</evidence>
<dbReference type="EMBL" id="CAFAAP010000180">
    <property type="protein sequence ID" value="CAB4811298.1"/>
    <property type="molecule type" value="Genomic_DNA"/>
</dbReference>
<dbReference type="GO" id="GO:0046933">
    <property type="term" value="F:proton-transporting ATP synthase activity, rotational mechanism"/>
    <property type="evidence" value="ECO:0007669"/>
    <property type="project" value="InterPro"/>
</dbReference>
<evidence type="ECO:0000259" key="9">
    <source>
        <dbReference type="Pfam" id="PF02823"/>
    </source>
</evidence>
<evidence type="ECO:0000313" key="12">
    <source>
        <dbReference type="EMBL" id="CAB4658947.1"/>
    </source>
</evidence>
<dbReference type="EMBL" id="CAEZUN010000190">
    <property type="protein sequence ID" value="CAB4611301.1"/>
    <property type="molecule type" value="Genomic_DNA"/>
</dbReference>
<dbReference type="InterPro" id="IPR020547">
    <property type="entry name" value="ATP_synth_F1_esu_C"/>
</dbReference>
<evidence type="ECO:0000313" key="11">
    <source>
        <dbReference type="EMBL" id="CAB4611301.1"/>
    </source>
</evidence>
<dbReference type="NCBIfam" id="NF009977">
    <property type="entry name" value="PRK13442.1"/>
    <property type="match status" value="1"/>
</dbReference>
<evidence type="ECO:0000256" key="7">
    <source>
        <dbReference type="ARBA" id="ARBA00023310"/>
    </source>
</evidence>
<evidence type="ECO:0000256" key="6">
    <source>
        <dbReference type="ARBA" id="ARBA00023196"/>
    </source>
</evidence>
<feature type="domain" description="ATP synthase epsilon subunit C-terminal" evidence="8">
    <location>
        <begin position="91"/>
        <end position="131"/>
    </location>
</feature>
<evidence type="ECO:0000256" key="3">
    <source>
        <dbReference type="ARBA" id="ARBA00022448"/>
    </source>
</evidence>
<evidence type="ECO:0000256" key="1">
    <source>
        <dbReference type="ARBA" id="ARBA00004170"/>
    </source>
</evidence>
<dbReference type="EMBL" id="CAEZWU010000011">
    <property type="protein sequence ID" value="CAB4658947.1"/>
    <property type="molecule type" value="Genomic_DNA"/>
</dbReference>
<dbReference type="InterPro" id="IPR036771">
    <property type="entry name" value="ATPsynth_dsu/esu_N"/>
</dbReference>
<dbReference type="SUPFAM" id="SSF51344">
    <property type="entry name" value="Epsilon subunit of F1F0-ATP synthase N-terminal domain"/>
    <property type="match status" value="1"/>
</dbReference>
<proteinExistence type="inferred from homology"/>
<keyword evidence="5" id="KW-0472">Membrane</keyword>
<dbReference type="InterPro" id="IPR020546">
    <property type="entry name" value="ATP_synth_F1_dsu/esu_N"/>
</dbReference>
<dbReference type="CDD" id="cd12152">
    <property type="entry name" value="F1-ATPase_delta"/>
    <property type="match status" value="1"/>
</dbReference>
<reference evidence="12" key="1">
    <citation type="submission" date="2020-05" db="EMBL/GenBank/DDBJ databases">
        <authorList>
            <person name="Chiriac C."/>
            <person name="Salcher M."/>
            <person name="Ghai R."/>
            <person name="Kavagutti S V."/>
        </authorList>
    </citation>
    <scope>NUCLEOTIDE SEQUENCE</scope>
</reference>
<keyword evidence="4" id="KW-0406">Ion transport</keyword>
<dbReference type="Pfam" id="PF02823">
    <property type="entry name" value="ATP-synt_DE_N"/>
    <property type="match status" value="1"/>
</dbReference>
<protein>
    <submittedName>
        <fullName evidence="12">Unannotated protein</fullName>
    </submittedName>
</protein>
<dbReference type="PANTHER" id="PTHR13822:SF10">
    <property type="entry name" value="ATP SYNTHASE EPSILON CHAIN, CHLOROPLASTIC"/>
    <property type="match status" value="1"/>
</dbReference>
<sequence>MAESSSLRVEVVSPERVLFSGEARQVITRTLEGGEIAFLPGHTTFLGALVENHTRIYMTDGKVQDVAVHGGFVDVAPDHVTILSDSAELAENIDVVRARAAQERAQEAMRGEHDATVEADLRRAHARLAATGGLPNSNSSAGSSH</sequence>
<accession>A0A6J6LAB8</accession>
<evidence type="ECO:0000313" key="15">
    <source>
        <dbReference type="EMBL" id="CAB5064811.1"/>
    </source>
</evidence>
<evidence type="ECO:0000313" key="10">
    <source>
        <dbReference type="EMBL" id="CAB4533549.1"/>
    </source>
</evidence>
<dbReference type="Pfam" id="PF00401">
    <property type="entry name" value="ATP-synt_DE"/>
    <property type="match status" value="1"/>
</dbReference>
<keyword evidence="7" id="KW-0066">ATP synthesis</keyword>
<dbReference type="NCBIfam" id="TIGR01216">
    <property type="entry name" value="ATP_synt_epsi"/>
    <property type="match status" value="1"/>
</dbReference>
<dbReference type="EMBL" id="CAEZZK010000195">
    <property type="protein sequence ID" value="CAB4765401.1"/>
    <property type="molecule type" value="Genomic_DNA"/>
</dbReference>
<comment type="subcellular location">
    <subcellularLocation>
        <location evidence="1">Membrane</location>
        <topology evidence="1">Peripheral membrane protein</topology>
    </subcellularLocation>
</comment>
<dbReference type="GO" id="GO:0045259">
    <property type="term" value="C:proton-transporting ATP synthase complex"/>
    <property type="evidence" value="ECO:0007669"/>
    <property type="project" value="UniProtKB-KW"/>
</dbReference>
<dbReference type="EMBL" id="CAEZSE010000061">
    <property type="protein sequence ID" value="CAB4533549.1"/>
    <property type="molecule type" value="Genomic_DNA"/>
</dbReference>
<dbReference type="InterPro" id="IPR001469">
    <property type="entry name" value="ATP_synth_F1_dsu/esu"/>
</dbReference>
<evidence type="ECO:0000313" key="14">
    <source>
        <dbReference type="EMBL" id="CAB4811298.1"/>
    </source>
</evidence>
<keyword evidence="6" id="KW-0139">CF(1)</keyword>
<organism evidence="12">
    <name type="scientific">freshwater metagenome</name>
    <dbReference type="NCBI Taxonomy" id="449393"/>
    <lineage>
        <taxon>unclassified sequences</taxon>
        <taxon>metagenomes</taxon>
        <taxon>ecological metagenomes</taxon>
    </lineage>
</organism>
<dbReference type="PANTHER" id="PTHR13822">
    <property type="entry name" value="ATP SYNTHASE DELTA/EPSILON CHAIN"/>
    <property type="match status" value="1"/>
</dbReference>
<dbReference type="AlphaFoldDB" id="A0A6J6LAB8"/>
<evidence type="ECO:0000256" key="4">
    <source>
        <dbReference type="ARBA" id="ARBA00023065"/>
    </source>
</evidence>
<keyword evidence="3" id="KW-0813">Transport</keyword>
<gene>
    <name evidence="10" type="ORF">UFOPK1353_00497</name>
    <name evidence="11" type="ORF">UFOPK1826_01283</name>
    <name evidence="12" type="ORF">UFOPK2292_00134</name>
    <name evidence="13" type="ORF">UFOPK2855_00963</name>
    <name evidence="14" type="ORF">UFOPK3026_01131</name>
    <name evidence="15" type="ORF">UFOPK4345_00713</name>
</gene>